<dbReference type="InterPro" id="IPR027417">
    <property type="entry name" value="P-loop_NTPase"/>
</dbReference>
<dbReference type="InterPro" id="IPR050221">
    <property type="entry name" value="26S_Proteasome_ATPase"/>
</dbReference>
<dbReference type="Gene3D" id="3.40.50.300">
    <property type="entry name" value="P-loop containing nucleotide triphosphate hydrolases"/>
    <property type="match status" value="1"/>
</dbReference>
<comment type="caution">
    <text evidence="6">The sequence shown here is derived from an EMBL/GenBank/DDBJ whole genome shotgun (WGS) entry which is preliminary data.</text>
</comment>
<feature type="compositionally biased region" description="Low complexity" evidence="4">
    <location>
        <begin position="59"/>
        <end position="74"/>
    </location>
</feature>
<dbReference type="GO" id="GO:0005524">
    <property type="term" value="F:ATP binding"/>
    <property type="evidence" value="ECO:0007669"/>
    <property type="project" value="UniProtKB-KW"/>
</dbReference>
<comment type="similarity">
    <text evidence="1">Belongs to the AAA ATPase family.</text>
</comment>
<dbReference type="AlphaFoldDB" id="A0A3E5HLB2"/>
<evidence type="ECO:0000256" key="1">
    <source>
        <dbReference type="ARBA" id="ARBA00006914"/>
    </source>
</evidence>
<dbReference type="SMART" id="SM00382">
    <property type="entry name" value="AAA"/>
    <property type="match status" value="1"/>
</dbReference>
<dbReference type="InterPro" id="IPR003959">
    <property type="entry name" value="ATPase_AAA_core"/>
</dbReference>
<dbReference type="Pfam" id="PF00004">
    <property type="entry name" value="AAA"/>
    <property type="match status" value="1"/>
</dbReference>
<dbReference type="InterPro" id="IPR003593">
    <property type="entry name" value="AAA+_ATPase"/>
</dbReference>
<gene>
    <name evidence="6" type="ORF">DXA79_05105</name>
</gene>
<evidence type="ECO:0000256" key="4">
    <source>
        <dbReference type="SAM" id="MobiDB-lite"/>
    </source>
</evidence>
<protein>
    <submittedName>
        <fullName evidence="6">AAA family ATPase</fullName>
    </submittedName>
</protein>
<reference evidence="6 7" key="1">
    <citation type="submission" date="2018-08" db="EMBL/GenBank/DDBJ databases">
        <title>A genome reference for cultivated species of the human gut microbiota.</title>
        <authorList>
            <person name="Zou Y."/>
            <person name="Xue W."/>
            <person name="Luo G."/>
        </authorList>
    </citation>
    <scope>NUCLEOTIDE SEQUENCE [LARGE SCALE GENOMIC DNA]</scope>
    <source>
        <strain evidence="6 7">OF05-12</strain>
    </source>
</reference>
<evidence type="ECO:0000256" key="3">
    <source>
        <dbReference type="ARBA" id="ARBA00022840"/>
    </source>
</evidence>
<keyword evidence="2" id="KW-0547">Nucleotide-binding</keyword>
<sequence length="316" mass="34923">MSPADQDTLILARHAAAGRWDAFAKQLRLSAARAKREGDLWLADQLNDIASNTRPMPRPSSGRPSAAGAPAHRPVYPPQVERELERIIGEHEHMGPLREHGLTASNRILLTGLPGTGKTTFARILADRLHMEPHTVRLEETVSSRLGATLKNIAAMFERIETTGGLLFVDEADSLLARRDNQHDVAEMRRATNLMLQRIDTFPPDAVLVCATNMTGLIDPAAYRRFDTIIDMPLPDRATAMRIIQGRAGELRMGIDLADDADYAGISPARLVRAVDAACRRVLIDGHDHVDADLFDRLARMGDEPHPDTHDRIEQA</sequence>
<evidence type="ECO:0000259" key="5">
    <source>
        <dbReference type="SMART" id="SM00382"/>
    </source>
</evidence>
<feature type="region of interest" description="Disordered" evidence="4">
    <location>
        <begin position="50"/>
        <end position="77"/>
    </location>
</feature>
<evidence type="ECO:0000313" key="6">
    <source>
        <dbReference type="EMBL" id="RGP02619.1"/>
    </source>
</evidence>
<dbReference type="RefSeq" id="WP_117612057.1">
    <property type="nucleotide sequence ID" value="NZ_JAQEVG010000003.1"/>
</dbReference>
<accession>A0A3E5HLB2</accession>
<name>A0A3E5HLB2_BIFPS</name>
<dbReference type="SUPFAM" id="SSF52540">
    <property type="entry name" value="P-loop containing nucleoside triphosphate hydrolases"/>
    <property type="match status" value="1"/>
</dbReference>
<dbReference type="Proteomes" id="UP000261031">
    <property type="component" value="Unassembled WGS sequence"/>
</dbReference>
<keyword evidence="3" id="KW-0067">ATP-binding</keyword>
<organism evidence="6 7">
    <name type="scientific">Bifidobacterium pseudocatenulatum</name>
    <dbReference type="NCBI Taxonomy" id="28026"/>
    <lineage>
        <taxon>Bacteria</taxon>
        <taxon>Bacillati</taxon>
        <taxon>Actinomycetota</taxon>
        <taxon>Actinomycetes</taxon>
        <taxon>Bifidobacteriales</taxon>
        <taxon>Bifidobacteriaceae</taxon>
        <taxon>Bifidobacterium</taxon>
    </lineage>
</organism>
<evidence type="ECO:0000313" key="7">
    <source>
        <dbReference type="Proteomes" id="UP000261031"/>
    </source>
</evidence>
<dbReference type="PANTHER" id="PTHR23073">
    <property type="entry name" value="26S PROTEASOME REGULATORY SUBUNIT"/>
    <property type="match status" value="1"/>
</dbReference>
<dbReference type="EMBL" id="QSWD01000003">
    <property type="protein sequence ID" value="RGP02619.1"/>
    <property type="molecule type" value="Genomic_DNA"/>
</dbReference>
<dbReference type="CDD" id="cd19481">
    <property type="entry name" value="RecA-like_protease"/>
    <property type="match status" value="1"/>
</dbReference>
<dbReference type="GO" id="GO:0016887">
    <property type="term" value="F:ATP hydrolysis activity"/>
    <property type="evidence" value="ECO:0007669"/>
    <property type="project" value="InterPro"/>
</dbReference>
<feature type="domain" description="AAA+ ATPase" evidence="5">
    <location>
        <begin position="104"/>
        <end position="236"/>
    </location>
</feature>
<evidence type="ECO:0000256" key="2">
    <source>
        <dbReference type="ARBA" id="ARBA00022741"/>
    </source>
</evidence>
<proteinExistence type="inferred from homology"/>